<dbReference type="Proteomes" id="UP000060787">
    <property type="component" value="Chromosome"/>
</dbReference>
<reference evidence="2 3" key="1">
    <citation type="journal article" date="2015" name="BMC Genomics">
        <title>Comparative genomics and metabolic profiling of the genus Lysobacter.</title>
        <authorList>
            <person name="de Bruijn I."/>
            <person name="Cheng X."/>
            <person name="de Jager V."/>
            <person name="Exposito R.G."/>
            <person name="Watrous J."/>
            <person name="Patel N."/>
            <person name="Postma J."/>
            <person name="Dorrestein P.C."/>
            <person name="Kobayashi D."/>
            <person name="Raaijmakers J.M."/>
        </authorList>
    </citation>
    <scope>NUCLEOTIDE SEQUENCE [LARGE SCALE GENOMIC DNA]</scope>
    <source>
        <strain evidence="2 3">76</strain>
    </source>
</reference>
<dbReference type="EMBL" id="CP011129">
    <property type="protein sequence ID" value="ALN80805.1"/>
    <property type="molecule type" value="Genomic_DNA"/>
</dbReference>
<feature type="domain" description="BioF2-like acetyltransferase" evidence="1">
    <location>
        <begin position="186"/>
        <end position="332"/>
    </location>
</feature>
<evidence type="ECO:0000313" key="2">
    <source>
        <dbReference type="EMBL" id="ALN80805.1"/>
    </source>
</evidence>
<dbReference type="AlphaFoldDB" id="A0A0S2FB83"/>
<dbReference type="SUPFAM" id="SSF55729">
    <property type="entry name" value="Acyl-CoA N-acyltransferases (Nat)"/>
    <property type="match status" value="1"/>
</dbReference>
<gene>
    <name evidence="2" type="ORF">LA76x_2676</name>
</gene>
<dbReference type="Pfam" id="PF13480">
    <property type="entry name" value="Acetyltransf_6"/>
    <property type="match status" value="1"/>
</dbReference>
<keyword evidence="3" id="KW-1185">Reference proteome</keyword>
<dbReference type="KEGG" id="lab:LA76x_2676"/>
<evidence type="ECO:0000259" key="1">
    <source>
        <dbReference type="Pfam" id="PF13480"/>
    </source>
</evidence>
<organism evidence="2 3">
    <name type="scientific">Lysobacter antibioticus</name>
    <dbReference type="NCBI Taxonomy" id="84531"/>
    <lineage>
        <taxon>Bacteria</taxon>
        <taxon>Pseudomonadati</taxon>
        <taxon>Pseudomonadota</taxon>
        <taxon>Gammaproteobacteria</taxon>
        <taxon>Lysobacterales</taxon>
        <taxon>Lysobacteraceae</taxon>
        <taxon>Lysobacter</taxon>
    </lineage>
</organism>
<protein>
    <submittedName>
        <fullName evidence="2">Acetyltransferase domain protein</fullName>
    </submittedName>
</protein>
<sequence length="397" mass="44285">MTTSAQAIGQARQDYVATIETEVATALQRWREWTDGGATITVFQSERWLSTWYATLGAQAGRRPLLASIARRSDARVLMALPLVTEHRDGLQRIGLADLGVSDYAAPLLMPGCPDDAQEVRAMFAALRKALPHADLLAIEKMPETIGARANPLLHLPGVRASALFGNPATVGDDFDAWRFSREKTHRKELERSWRVFTRHPDARFEQVLDAGQAARVMDALEQQQRSAISGKGWAYILDEPGYRDFYRKLVDEGLASGEVVLTALMAGDEVVAALLGLRRGGEYAMIRIGSAAGEWRSCSPGRLIIERTMAALHAQGVRRFDFTIGDYAYKKGFMPEQLDLFDLAVPLSWKGRPHTLWLGLRHRLGQWSRAHPRLHHRLAQAREAWTRTRAGRKAAS</sequence>
<dbReference type="eggNOG" id="COG5653">
    <property type="taxonomic scope" value="Bacteria"/>
</dbReference>
<evidence type="ECO:0000313" key="3">
    <source>
        <dbReference type="Proteomes" id="UP000060787"/>
    </source>
</evidence>
<proteinExistence type="predicted"/>
<dbReference type="Gene3D" id="3.40.630.30">
    <property type="match status" value="1"/>
</dbReference>
<dbReference type="InterPro" id="IPR016181">
    <property type="entry name" value="Acyl_CoA_acyltransferase"/>
</dbReference>
<dbReference type="RefSeq" id="WP_057918018.1">
    <property type="nucleotide sequence ID" value="NZ_CP011129.1"/>
</dbReference>
<dbReference type="PATRIC" id="fig|84531.8.peg.2687"/>
<dbReference type="GO" id="GO:0016740">
    <property type="term" value="F:transferase activity"/>
    <property type="evidence" value="ECO:0007669"/>
    <property type="project" value="UniProtKB-KW"/>
</dbReference>
<accession>A0A0S2FB83</accession>
<name>A0A0S2FB83_LYSAN</name>
<dbReference type="STRING" id="84531.LA76x_2676"/>
<keyword evidence="2" id="KW-0808">Transferase</keyword>
<dbReference type="InterPro" id="IPR038740">
    <property type="entry name" value="BioF2-like_GNAT_dom"/>
</dbReference>